<organism evidence="1 2">
    <name type="scientific">Bauhinia variegata</name>
    <name type="common">Purple orchid tree</name>
    <name type="synonym">Phanera variegata</name>
    <dbReference type="NCBI Taxonomy" id="167791"/>
    <lineage>
        <taxon>Eukaryota</taxon>
        <taxon>Viridiplantae</taxon>
        <taxon>Streptophyta</taxon>
        <taxon>Embryophyta</taxon>
        <taxon>Tracheophyta</taxon>
        <taxon>Spermatophyta</taxon>
        <taxon>Magnoliopsida</taxon>
        <taxon>eudicotyledons</taxon>
        <taxon>Gunneridae</taxon>
        <taxon>Pentapetalae</taxon>
        <taxon>rosids</taxon>
        <taxon>fabids</taxon>
        <taxon>Fabales</taxon>
        <taxon>Fabaceae</taxon>
        <taxon>Cercidoideae</taxon>
        <taxon>Cercideae</taxon>
        <taxon>Bauhiniinae</taxon>
        <taxon>Bauhinia</taxon>
    </lineage>
</organism>
<keyword evidence="2" id="KW-1185">Reference proteome</keyword>
<gene>
    <name evidence="1" type="ORF">L6164_037481</name>
</gene>
<dbReference type="EMBL" id="CM039439">
    <property type="protein sequence ID" value="KAI4297596.1"/>
    <property type="molecule type" value="Genomic_DNA"/>
</dbReference>
<evidence type="ECO:0000313" key="2">
    <source>
        <dbReference type="Proteomes" id="UP000828941"/>
    </source>
</evidence>
<proteinExistence type="predicted"/>
<reference evidence="1 2" key="1">
    <citation type="journal article" date="2022" name="DNA Res.">
        <title>Chromosomal-level genome assembly of the orchid tree Bauhinia variegata (Leguminosae; Cercidoideae) supports the allotetraploid origin hypothesis of Bauhinia.</title>
        <authorList>
            <person name="Zhong Y."/>
            <person name="Chen Y."/>
            <person name="Zheng D."/>
            <person name="Pang J."/>
            <person name="Liu Y."/>
            <person name="Luo S."/>
            <person name="Meng S."/>
            <person name="Qian L."/>
            <person name="Wei D."/>
            <person name="Dai S."/>
            <person name="Zhou R."/>
        </authorList>
    </citation>
    <scope>NUCLEOTIDE SEQUENCE [LARGE SCALE GENOMIC DNA]</scope>
    <source>
        <strain evidence="1">BV-YZ2020</strain>
    </source>
</reference>
<sequence length="220" mass="24399">MVYRETIRAGEMPTSEIFSQILGCLRLPRDTSLQERLTENLGVSDDNSRSSNLYSLIDGFGAYDSRAFSLLEEAASIGIVPSVSFKVSPIVVDTKQFHSFTAEVYLLTVLKGARIPNIIILLPIEKAKVSSSTREKVINLAGRVGQAVASLLRRLRIPYQGCESYGKIRINGATLKRWFQPKLSSPSIGKPDHLGSSQSRLGKDISHQHRNIRTGDLSYY</sequence>
<evidence type="ECO:0000313" key="1">
    <source>
        <dbReference type="EMBL" id="KAI4297596.1"/>
    </source>
</evidence>
<accession>A0ACB9KKC8</accession>
<dbReference type="Proteomes" id="UP000828941">
    <property type="component" value="Chromosome 14"/>
</dbReference>
<name>A0ACB9KKC8_BAUVA</name>
<protein>
    <submittedName>
        <fullName evidence="1">Uncharacterized protein</fullName>
    </submittedName>
</protein>
<comment type="caution">
    <text evidence="1">The sequence shown here is derived from an EMBL/GenBank/DDBJ whole genome shotgun (WGS) entry which is preliminary data.</text>
</comment>